<protein>
    <submittedName>
        <fullName evidence="2">Uncharacterized protein</fullName>
    </submittedName>
</protein>
<evidence type="ECO:0000313" key="2">
    <source>
        <dbReference type="EMBL" id="MEE6148176.1"/>
    </source>
</evidence>
<accession>A0ABU7RC40</accession>
<dbReference type="EMBL" id="JAZGJQ010000014">
    <property type="protein sequence ID" value="MEE6148176.1"/>
    <property type="molecule type" value="Genomic_DNA"/>
</dbReference>
<organism evidence="2 3">
    <name type="scientific">Olsenella absiana</name>
    <dbReference type="NCBI Taxonomy" id="3115222"/>
    <lineage>
        <taxon>Bacteria</taxon>
        <taxon>Bacillati</taxon>
        <taxon>Actinomycetota</taxon>
        <taxon>Coriobacteriia</taxon>
        <taxon>Coriobacteriales</taxon>
        <taxon>Atopobiaceae</taxon>
        <taxon>Olsenella</taxon>
    </lineage>
</organism>
<evidence type="ECO:0000256" key="1">
    <source>
        <dbReference type="SAM" id="MobiDB-lite"/>
    </source>
</evidence>
<evidence type="ECO:0000313" key="3">
    <source>
        <dbReference type="Proteomes" id="UP001332931"/>
    </source>
</evidence>
<gene>
    <name evidence="2" type="ORF">VXJ25_09320</name>
</gene>
<reference evidence="2 3" key="1">
    <citation type="submission" date="2024-01" db="EMBL/GenBank/DDBJ databases">
        <title>Description of Olsenella sp. nov., isolated from pig feces.</title>
        <authorList>
            <person name="Chang Y.-H."/>
        </authorList>
    </citation>
    <scope>NUCLEOTIDE SEQUENCE [LARGE SCALE GENOMIC DNA]</scope>
    <source>
        <strain evidence="2 3">YH-ols2223</strain>
    </source>
</reference>
<feature type="region of interest" description="Disordered" evidence="1">
    <location>
        <begin position="1"/>
        <end position="21"/>
    </location>
</feature>
<name>A0ABU7RC40_9ACTN</name>
<sequence length="61" mass="6649">MDAKTSFRPSQTHSEVSPQKTCEIPTLECGKLTAGYFPRVTAPLTLKSASPKPAWHSPVVH</sequence>
<comment type="caution">
    <text evidence="2">The sequence shown here is derived from an EMBL/GenBank/DDBJ whole genome shotgun (WGS) entry which is preliminary data.</text>
</comment>
<feature type="compositionally biased region" description="Polar residues" evidence="1">
    <location>
        <begin position="7"/>
        <end position="20"/>
    </location>
</feature>
<dbReference type="RefSeq" id="WP_330958943.1">
    <property type="nucleotide sequence ID" value="NZ_JAZGJQ010000014.1"/>
</dbReference>
<keyword evidence="3" id="KW-1185">Reference proteome</keyword>
<proteinExistence type="predicted"/>
<dbReference type="Proteomes" id="UP001332931">
    <property type="component" value="Unassembled WGS sequence"/>
</dbReference>